<evidence type="ECO:0000256" key="1">
    <source>
        <dbReference type="ARBA" id="ARBA00022679"/>
    </source>
</evidence>
<evidence type="ECO:0000256" key="4">
    <source>
        <dbReference type="ARBA" id="ARBA00023027"/>
    </source>
</evidence>
<dbReference type="GO" id="GO:0005737">
    <property type="term" value="C:cytoplasm"/>
    <property type="evidence" value="ECO:0007669"/>
    <property type="project" value="UniProtKB-SubCell"/>
</dbReference>
<reference evidence="7" key="2">
    <citation type="journal article" date="2021" name="PeerJ">
        <title>Extensive microbial diversity within the chicken gut microbiome revealed by metagenomics and culture.</title>
        <authorList>
            <person name="Gilroy R."/>
            <person name="Ravi A."/>
            <person name="Getino M."/>
            <person name="Pursley I."/>
            <person name="Horton D.L."/>
            <person name="Alikhan N.F."/>
            <person name="Baker D."/>
            <person name="Gharbi K."/>
            <person name="Hall N."/>
            <person name="Watson M."/>
            <person name="Adriaenssens E.M."/>
            <person name="Foster-Nyarko E."/>
            <person name="Jarju S."/>
            <person name="Secka A."/>
            <person name="Antonio M."/>
            <person name="Oren A."/>
            <person name="Chaudhuri R.R."/>
            <person name="La Ragione R."/>
            <person name="Hildebrand F."/>
            <person name="Pallen M.J."/>
        </authorList>
    </citation>
    <scope>NUCLEOTIDE SEQUENCE</scope>
    <source>
        <strain evidence="7">ChiSjej4B22-8148</strain>
    </source>
</reference>
<keyword evidence="6" id="KW-0547">Nucleotide-binding</keyword>
<keyword evidence="4 6" id="KW-0520">NAD</keyword>
<dbReference type="PANTHER" id="PTHR20275:SF0">
    <property type="entry name" value="NAD KINASE"/>
    <property type="match status" value="1"/>
</dbReference>
<dbReference type="InterPro" id="IPR017438">
    <property type="entry name" value="ATP-NAD_kinase_N"/>
</dbReference>
<dbReference type="Gene3D" id="3.40.50.10330">
    <property type="entry name" value="Probable inorganic polyphosphate/atp-NAD kinase, domain 1"/>
    <property type="match status" value="1"/>
</dbReference>
<reference evidence="7" key="1">
    <citation type="submission" date="2020-10" db="EMBL/GenBank/DDBJ databases">
        <authorList>
            <person name="Gilroy R."/>
        </authorList>
    </citation>
    <scope>NUCLEOTIDE SEQUENCE</scope>
    <source>
        <strain evidence="7">ChiSjej4B22-8148</strain>
    </source>
</reference>
<comment type="catalytic activity">
    <reaction evidence="5 6">
        <text>NAD(+) + ATP = ADP + NADP(+) + H(+)</text>
        <dbReference type="Rhea" id="RHEA:18629"/>
        <dbReference type="ChEBI" id="CHEBI:15378"/>
        <dbReference type="ChEBI" id="CHEBI:30616"/>
        <dbReference type="ChEBI" id="CHEBI:57540"/>
        <dbReference type="ChEBI" id="CHEBI:58349"/>
        <dbReference type="ChEBI" id="CHEBI:456216"/>
        <dbReference type="EC" id="2.7.1.23"/>
    </reaction>
</comment>
<dbReference type="Pfam" id="PF01513">
    <property type="entry name" value="NAD_kinase"/>
    <property type="match status" value="1"/>
</dbReference>
<evidence type="ECO:0000256" key="2">
    <source>
        <dbReference type="ARBA" id="ARBA00022777"/>
    </source>
</evidence>
<comment type="cofactor">
    <cofactor evidence="6">
        <name>a divalent metal cation</name>
        <dbReference type="ChEBI" id="CHEBI:60240"/>
    </cofactor>
</comment>
<comment type="similarity">
    <text evidence="6">Belongs to the NAD kinase family.</text>
</comment>
<dbReference type="InterPro" id="IPR002504">
    <property type="entry name" value="NADK"/>
</dbReference>
<organism evidence="7 8">
    <name type="scientific">Candidatus Choladousia intestinavium</name>
    <dbReference type="NCBI Taxonomy" id="2840727"/>
    <lineage>
        <taxon>Bacteria</taxon>
        <taxon>Bacillati</taxon>
        <taxon>Bacillota</taxon>
        <taxon>Clostridia</taxon>
        <taxon>Lachnospirales</taxon>
        <taxon>Lachnospiraceae</taxon>
        <taxon>Lachnospiraceae incertae sedis</taxon>
        <taxon>Candidatus Choladousia</taxon>
    </lineage>
</organism>
<feature type="active site" description="Proton acceptor" evidence="6">
    <location>
        <position position="68"/>
    </location>
</feature>
<dbReference type="GO" id="GO:0051287">
    <property type="term" value="F:NAD binding"/>
    <property type="evidence" value="ECO:0007669"/>
    <property type="project" value="UniProtKB-ARBA"/>
</dbReference>
<feature type="binding site" evidence="6">
    <location>
        <begin position="183"/>
        <end position="188"/>
    </location>
    <ligand>
        <name>NAD(+)</name>
        <dbReference type="ChEBI" id="CHEBI:57540"/>
    </ligand>
</feature>
<keyword evidence="1 6" id="KW-0808">Transferase</keyword>
<comment type="caution">
    <text evidence="7">The sequence shown here is derived from an EMBL/GenBank/DDBJ whole genome shotgun (WGS) entry which is preliminary data.</text>
</comment>
<dbReference type="SUPFAM" id="SSF111331">
    <property type="entry name" value="NAD kinase/diacylglycerol kinase-like"/>
    <property type="match status" value="1"/>
</dbReference>
<dbReference type="GO" id="GO:0005524">
    <property type="term" value="F:ATP binding"/>
    <property type="evidence" value="ECO:0007669"/>
    <property type="project" value="UniProtKB-KW"/>
</dbReference>
<dbReference type="GO" id="GO:0019674">
    <property type="term" value="P:NAD+ metabolic process"/>
    <property type="evidence" value="ECO:0007669"/>
    <property type="project" value="InterPro"/>
</dbReference>
<dbReference type="GO" id="GO:0003951">
    <property type="term" value="F:NAD+ kinase activity"/>
    <property type="evidence" value="ECO:0007669"/>
    <property type="project" value="UniProtKB-UniRule"/>
</dbReference>
<feature type="binding site" evidence="6">
    <location>
        <position position="172"/>
    </location>
    <ligand>
        <name>NAD(+)</name>
        <dbReference type="ChEBI" id="CHEBI:57540"/>
    </ligand>
</feature>
<dbReference type="PANTHER" id="PTHR20275">
    <property type="entry name" value="NAD KINASE"/>
    <property type="match status" value="1"/>
</dbReference>
<keyword evidence="2 6" id="KW-0418">Kinase</keyword>
<dbReference type="GO" id="GO:0046872">
    <property type="term" value="F:metal ion binding"/>
    <property type="evidence" value="ECO:0007669"/>
    <property type="project" value="UniProtKB-UniRule"/>
</dbReference>
<protein>
    <recommendedName>
        <fullName evidence="6">NAD kinase</fullName>
        <ecNumber evidence="6">2.7.1.23</ecNumber>
    </recommendedName>
    <alternativeName>
        <fullName evidence="6">ATP-dependent NAD kinase</fullName>
    </alternativeName>
</protein>
<sequence>MNTFYVISNTQKDPELHNAKVIQDFLQEKGKKCYIQTARSDGMQEHYRYTDPAGIPDEVECVLVLGGDGTLLQAARDLVDRSLPLLGINMGTLGYLAEIDRKNIRPALEKLIQGEYSVEHRMMITGTAYHQKRKLLEDIALNDIVITRDGRMRVVDFQVLVDGEFLCGYSADGVIVSTPTGSTGYNLSAGGPIVSPKASLMVLTAVAPHTLNARPIILPEDVEITIQMGTGHGVDADGAVATFDGDTMVKLNAGDKIVITKSERKAVLVKTKQTSFLEILREKMNK</sequence>
<evidence type="ECO:0000256" key="5">
    <source>
        <dbReference type="ARBA" id="ARBA00047925"/>
    </source>
</evidence>
<feature type="binding site" evidence="6">
    <location>
        <position position="153"/>
    </location>
    <ligand>
        <name>NAD(+)</name>
        <dbReference type="ChEBI" id="CHEBI:57540"/>
    </ligand>
</feature>
<dbReference type="InterPro" id="IPR016064">
    <property type="entry name" value="NAD/diacylglycerol_kinase_sf"/>
</dbReference>
<gene>
    <name evidence="6" type="primary">nadK</name>
    <name evidence="7" type="ORF">IAB31_01780</name>
</gene>
<name>A0A9D1A9P6_9FIRM</name>
<comment type="caution">
    <text evidence="6">Lacks conserved residue(s) required for the propagation of feature annotation.</text>
</comment>
<evidence type="ECO:0000256" key="3">
    <source>
        <dbReference type="ARBA" id="ARBA00022857"/>
    </source>
</evidence>
<feature type="binding site" evidence="6">
    <location>
        <begin position="68"/>
        <end position="69"/>
    </location>
    <ligand>
        <name>NAD(+)</name>
        <dbReference type="ChEBI" id="CHEBI:57540"/>
    </ligand>
</feature>
<dbReference type="Proteomes" id="UP000886757">
    <property type="component" value="Unassembled WGS sequence"/>
</dbReference>
<dbReference type="EMBL" id="DVGK01000027">
    <property type="protein sequence ID" value="HIR12635.1"/>
    <property type="molecule type" value="Genomic_DNA"/>
</dbReference>
<evidence type="ECO:0000256" key="6">
    <source>
        <dbReference type="HAMAP-Rule" id="MF_00361"/>
    </source>
</evidence>
<dbReference type="HAMAP" id="MF_00361">
    <property type="entry name" value="NAD_kinase"/>
    <property type="match status" value="1"/>
</dbReference>
<evidence type="ECO:0000313" key="8">
    <source>
        <dbReference type="Proteomes" id="UP000886757"/>
    </source>
</evidence>
<comment type="subcellular location">
    <subcellularLocation>
        <location evidence="6">Cytoplasm</location>
    </subcellularLocation>
</comment>
<keyword evidence="3 6" id="KW-0521">NADP</keyword>
<dbReference type="GO" id="GO:0006741">
    <property type="term" value="P:NADP+ biosynthetic process"/>
    <property type="evidence" value="ECO:0007669"/>
    <property type="project" value="UniProtKB-UniRule"/>
</dbReference>
<proteinExistence type="inferred from homology"/>
<dbReference type="Pfam" id="PF20143">
    <property type="entry name" value="NAD_kinase_C"/>
    <property type="match status" value="1"/>
</dbReference>
<accession>A0A9D1A9P6</accession>
<feature type="binding site" evidence="6">
    <location>
        <position position="207"/>
    </location>
    <ligand>
        <name>NAD(+)</name>
        <dbReference type="ChEBI" id="CHEBI:57540"/>
    </ligand>
</feature>
<evidence type="ECO:0000313" key="7">
    <source>
        <dbReference type="EMBL" id="HIR12635.1"/>
    </source>
</evidence>
<dbReference type="Gene3D" id="2.60.200.30">
    <property type="entry name" value="Probable inorganic polyphosphate/atp-NAD kinase, domain 2"/>
    <property type="match status" value="1"/>
</dbReference>
<comment type="function">
    <text evidence="6">Involved in the regulation of the intracellular balance of NAD and NADP, and is a key enzyme in the biosynthesis of NADP. Catalyzes specifically the phosphorylation on 2'-hydroxyl of the adenosine moiety of NAD to yield NADP.</text>
</comment>
<keyword evidence="6" id="KW-0963">Cytoplasm</keyword>
<dbReference type="EC" id="2.7.1.23" evidence="6"/>
<keyword evidence="6" id="KW-0067">ATP-binding</keyword>
<dbReference type="InterPro" id="IPR017437">
    <property type="entry name" value="ATP-NAD_kinase_PpnK-typ_C"/>
</dbReference>
<feature type="binding site" evidence="6">
    <location>
        <begin position="142"/>
        <end position="143"/>
    </location>
    <ligand>
        <name>NAD(+)</name>
        <dbReference type="ChEBI" id="CHEBI:57540"/>
    </ligand>
</feature>
<dbReference type="AlphaFoldDB" id="A0A9D1A9P6"/>